<reference evidence="1 2" key="1">
    <citation type="journal article" date="2014" name="Curr. Biol.">
        <title>The genome of the clonal raider ant Cerapachys biroi.</title>
        <authorList>
            <person name="Oxley P.R."/>
            <person name="Ji L."/>
            <person name="Fetter-Pruneda I."/>
            <person name="McKenzie S.K."/>
            <person name="Li C."/>
            <person name="Hu H."/>
            <person name="Zhang G."/>
            <person name="Kronauer D.J."/>
        </authorList>
    </citation>
    <scope>NUCLEOTIDE SEQUENCE [LARGE SCALE GENOMIC DNA]</scope>
</reference>
<dbReference type="AlphaFoldDB" id="A0A026WIL6"/>
<evidence type="ECO:0000313" key="1">
    <source>
        <dbReference type="EMBL" id="EZA54944.1"/>
    </source>
</evidence>
<accession>A0A026WIL6</accession>
<name>A0A026WIL6_OOCBI</name>
<protein>
    <submittedName>
        <fullName evidence="1">Uncharacterized protein</fullName>
    </submittedName>
</protein>
<keyword evidence="2" id="KW-1185">Reference proteome</keyword>
<dbReference type="Proteomes" id="UP000053097">
    <property type="component" value="Unassembled WGS sequence"/>
</dbReference>
<sequence>MEFEMEQTENDTRVSFRNKCESVNNLELHMQEMKHDVQVTLDDQRKAMLSAAISDFVKCVCNKCQFQYISSCPYIGTTYEINSVVSKHRIINNHDFDWLNVDILHQESHRRKREIAEMFFIKRHRHSINLMKDTENLPGIYDSVLFST</sequence>
<organism evidence="1 2">
    <name type="scientific">Ooceraea biroi</name>
    <name type="common">Clonal raider ant</name>
    <name type="synonym">Cerapachys biroi</name>
    <dbReference type="NCBI Taxonomy" id="2015173"/>
    <lineage>
        <taxon>Eukaryota</taxon>
        <taxon>Metazoa</taxon>
        <taxon>Ecdysozoa</taxon>
        <taxon>Arthropoda</taxon>
        <taxon>Hexapoda</taxon>
        <taxon>Insecta</taxon>
        <taxon>Pterygota</taxon>
        <taxon>Neoptera</taxon>
        <taxon>Endopterygota</taxon>
        <taxon>Hymenoptera</taxon>
        <taxon>Apocrita</taxon>
        <taxon>Aculeata</taxon>
        <taxon>Formicoidea</taxon>
        <taxon>Formicidae</taxon>
        <taxon>Dorylinae</taxon>
        <taxon>Ooceraea</taxon>
    </lineage>
</organism>
<dbReference type="EMBL" id="KK107232">
    <property type="protein sequence ID" value="EZA54944.1"/>
    <property type="molecule type" value="Genomic_DNA"/>
</dbReference>
<proteinExistence type="predicted"/>
<evidence type="ECO:0000313" key="2">
    <source>
        <dbReference type="Proteomes" id="UP000053097"/>
    </source>
</evidence>
<gene>
    <name evidence="1" type="ORF">X777_05468</name>
</gene>